<feature type="transmembrane region" description="Helical" evidence="1">
    <location>
        <begin position="66"/>
        <end position="86"/>
    </location>
</feature>
<feature type="transmembrane region" description="Helical" evidence="1">
    <location>
        <begin position="37"/>
        <end position="59"/>
    </location>
</feature>
<dbReference type="EMBL" id="MFUE01000019">
    <property type="protein sequence ID" value="OGI77073.1"/>
    <property type="molecule type" value="Genomic_DNA"/>
</dbReference>
<feature type="transmembrane region" description="Helical" evidence="1">
    <location>
        <begin position="12"/>
        <end position="31"/>
    </location>
</feature>
<sequence length="172" mass="19526">MRSVVWGGTKPNLVSWFIWMLAPFIGVFFQLKAGAGLSVLPVFMAGFGPLLVIIFSVLNKNSYWKLYTFDIYCGLFSFLSLVLYVFTHNLGISILFAIVSDGLAAVPTIIKSWKFPETESASIYLTGIFSNIAGLFIIKNWIFSIYSFGIYFILLNLIIVFCIYRKKIFKIH</sequence>
<evidence type="ECO:0000256" key="1">
    <source>
        <dbReference type="SAM" id="Phobius"/>
    </source>
</evidence>
<comment type="caution">
    <text evidence="2">The sequence shown here is derived from an EMBL/GenBank/DDBJ whole genome shotgun (WGS) entry which is preliminary data.</text>
</comment>
<dbReference type="STRING" id="1801754.A3D42_00800"/>
<keyword evidence="1" id="KW-0472">Membrane</keyword>
<feature type="transmembrane region" description="Helical" evidence="1">
    <location>
        <begin position="144"/>
        <end position="164"/>
    </location>
</feature>
<evidence type="ECO:0000313" key="2">
    <source>
        <dbReference type="EMBL" id="OGI77073.1"/>
    </source>
</evidence>
<dbReference type="AlphaFoldDB" id="A0A1F6W584"/>
<name>A0A1F6W584_9BACT</name>
<keyword evidence="1" id="KW-1133">Transmembrane helix</keyword>
<organism evidence="2 3">
    <name type="scientific">Candidatus Nomurabacteria bacterium RIFCSPHIGHO2_02_FULL_41_18</name>
    <dbReference type="NCBI Taxonomy" id="1801754"/>
    <lineage>
        <taxon>Bacteria</taxon>
        <taxon>Candidatus Nomuraibacteriota</taxon>
    </lineage>
</organism>
<dbReference type="Proteomes" id="UP000177777">
    <property type="component" value="Unassembled WGS sequence"/>
</dbReference>
<feature type="transmembrane region" description="Helical" evidence="1">
    <location>
        <begin position="122"/>
        <end position="138"/>
    </location>
</feature>
<evidence type="ECO:0000313" key="3">
    <source>
        <dbReference type="Proteomes" id="UP000177777"/>
    </source>
</evidence>
<keyword evidence="1" id="KW-0812">Transmembrane</keyword>
<accession>A0A1F6W584</accession>
<gene>
    <name evidence="2" type="ORF">A3D42_00800</name>
</gene>
<proteinExistence type="predicted"/>
<protein>
    <submittedName>
        <fullName evidence="2">Uncharacterized protein</fullName>
    </submittedName>
</protein>
<reference evidence="2 3" key="1">
    <citation type="journal article" date="2016" name="Nat. Commun.">
        <title>Thousands of microbial genomes shed light on interconnected biogeochemical processes in an aquifer system.</title>
        <authorList>
            <person name="Anantharaman K."/>
            <person name="Brown C.T."/>
            <person name="Hug L.A."/>
            <person name="Sharon I."/>
            <person name="Castelle C.J."/>
            <person name="Probst A.J."/>
            <person name="Thomas B.C."/>
            <person name="Singh A."/>
            <person name="Wilkins M.J."/>
            <person name="Karaoz U."/>
            <person name="Brodie E.L."/>
            <person name="Williams K.H."/>
            <person name="Hubbard S.S."/>
            <person name="Banfield J.F."/>
        </authorList>
    </citation>
    <scope>NUCLEOTIDE SEQUENCE [LARGE SCALE GENOMIC DNA]</scope>
</reference>
<feature type="transmembrane region" description="Helical" evidence="1">
    <location>
        <begin position="92"/>
        <end position="110"/>
    </location>
</feature>